<comment type="caution">
    <text evidence="2">The sequence shown here is derived from an EMBL/GenBank/DDBJ whole genome shotgun (WGS) entry which is preliminary data.</text>
</comment>
<evidence type="ECO:0000313" key="2">
    <source>
        <dbReference type="EMBL" id="OIQ87211.1"/>
    </source>
</evidence>
<organism evidence="2">
    <name type="scientific">mine drainage metagenome</name>
    <dbReference type="NCBI Taxonomy" id="410659"/>
    <lineage>
        <taxon>unclassified sequences</taxon>
        <taxon>metagenomes</taxon>
        <taxon>ecological metagenomes</taxon>
    </lineage>
</organism>
<accession>A0A1J5RC20</accession>
<feature type="transmembrane region" description="Helical" evidence="1">
    <location>
        <begin position="96"/>
        <end position="120"/>
    </location>
</feature>
<protein>
    <submittedName>
        <fullName evidence="2">Paraquat-inducible protein A</fullName>
    </submittedName>
</protein>
<dbReference type="EMBL" id="MLJW01000434">
    <property type="protein sequence ID" value="OIQ87211.1"/>
    <property type="molecule type" value="Genomic_DNA"/>
</dbReference>
<dbReference type="InterPro" id="IPR007498">
    <property type="entry name" value="PqiA-like"/>
</dbReference>
<keyword evidence="1" id="KW-0472">Membrane</keyword>
<dbReference type="Pfam" id="PF04403">
    <property type="entry name" value="PqiA"/>
    <property type="match status" value="1"/>
</dbReference>
<proteinExistence type="predicted"/>
<feature type="transmembrane region" description="Helical" evidence="1">
    <location>
        <begin position="165"/>
        <end position="186"/>
    </location>
</feature>
<reference evidence="2" key="1">
    <citation type="submission" date="2016-10" db="EMBL/GenBank/DDBJ databases">
        <title>Sequence of Gallionella enrichment culture.</title>
        <authorList>
            <person name="Poehlein A."/>
            <person name="Muehling M."/>
            <person name="Daniel R."/>
        </authorList>
    </citation>
    <scope>NUCLEOTIDE SEQUENCE</scope>
</reference>
<dbReference type="AlphaFoldDB" id="A0A1J5RC20"/>
<feature type="transmembrane region" description="Helical" evidence="1">
    <location>
        <begin position="74"/>
        <end position="89"/>
    </location>
</feature>
<sequence>MPPSPSLIACRECDSLHRRVPLAAGETAHCLRCGAELYRRPRLHPEQMLAISLTAFITLIIANCQPIIEMSINGIPSSTTLLGSILVLLHEGRLTLATLVLGTGMLFPLLDVTLMLALLLTPHLPRLQAPLFRLVSALRPWGMTEVFVLGGLVSLVKLSHSARVVAGAALWAFAVSALLLLVMAHFDLRRLMDEAE</sequence>
<keyword evidence="1" id="KW-0812">Transmembrane</keyword>
<name>A0A1J5RC20_9ZZZZ</name>
<gene>
    <name evidence="2" type="primary">pqiA_1</name>
    <name evidence="2" type="ORF">GALL_309380</name>
</gene>
<keyword evidence="1" id="KW-1133">Transmembrane helix</keyword>
<evidence type="ECO:0000256" key="1">
    <source>
        <dbReference type="SAM" id="Phobius"/>
    </source>
</evidence>
<feature type="transmembrane region" description="Helical" evidence="1">
    <location>
        <begin position="48"/>
        <end position="68"/>
    </location>
</feature>